<dbReference type="EMBL" id="LAZR01005871">
    <property type="protein sequence ID" value="KKM96514.1"/>
    <property type="molecule type" value="Genomic_DNA"/>
</dbReference>
<evidence type="ECO:0000256" key="1">
    <source>
        <dbReference type="SAM" id="Phobius"/>
    </source>
</evidence>
<evidence type="ECO:0000313" key="2">
    <source>
        <dbReference type="EMBL" id="KKM96514.1"/>
    </source>
</evidence>
<keyword evidence="1" id="KW-0812">Transmembrane</keyword>
<comment type="caution">
    <text evidence="2">The sequence shown here is derived from an EMBL/GenBank/DDBJ whole genome shotgun (WGS) entry which is preliminary data.</text>
</comment>
<name>A0A0F9LN75_9ZZZZ</name>
<protein>
    <submittedName>
        <fullName evidence="2">Uncharacterized protein</fullName>
    </submittedName>
</protein>
<feature type="transmembrane region" description="Helical" evidence="1">
    <location>
        <begin position="21"/>
        <end position="40"/>
    </location>
</feature>
<reference evidence="2" key="1">
    <citation type="journal article" date="2015" name="Nature">
        <title>Complex archaea that bridge the gap between prokaryotes and eukaryotes.</title>
        <authorList>
            <person name="Spang A."/>
            <person name="Saw J.H."/>
            <person name="Jorgensen S.L."/>
            <person name="Zaremba-Niedzwiedzka K."/>
            <person name="Martijn J."/>
            <person name="Lind A.E."/>
            <person name="van Eijk R."/>
            <person name="Schleper C."/>
            <person name="Guy L."/>
            <person name="Ettema T.J."/>
        </authorList>
    </citation>
    <scope>NUCLEOTIDE SEQUENCE</scope>
</reference>
<sequence>MLKLLPKAEGAWGETDWPFTLLLYLVGFALLALVSLPLWGPITFSVVSLEERCKSFASELGLTYRVVDGVCAVRTGGGWSFPDLSD</sequence>
<dbReference type="AlphaFoldDB" id="A0A0F9LN75"/>
<accession>A0A0F9LN75</accession>
<gene>
    <name evidence="2" type="ORF">LCGC14_1177490</name>
</gene>
<proteinExistence type="predicted"/>
<organism evidence="2">
    <name type="scientific">marine sediment metagenome</name>
    <dbReference type="NCBI Taxonomy" id="412755"/>
    <lineage>
        <taxon>unclassified sequences</taxon>
        <taxon>metagenomes</taxon>
        <taxon>ecological metagenomes</taxon>
    </lineage>
</organism>
<keyword evidence="1" id="KW-0472">Membrane</keyword>
<keyword evidence="1" id="KW-1133">Transmembrane helix</keyword>